<dbReference type="InterPro" id="IPR036086">
    <property type="entry name" value="ParB/Sulfiredoxin_sf"/>
</dbReference>
<dbReference type="OrthoDB" id="1662300at2"/>
<dbReference type="GO" id="GO:0007059">
    <property type="term" value="P:chromosome segregation"/>
    <property type="evidence" value="ECO:0007669"/>
    <property type="project" value="TreeGrafter"/>
</dbReference>
<dbReference type="AlphaFoldDB" id="W8TMM4"/>
<dbReference type="SMART" id="SM00470">
    <property type="entry name" value="ParB"/>
    <property type="match status" value="1"/>
</dbReference>
<protein>
    <recommendedName>
        <fullName evidence="1">ParB-like N-terminal domain-containing protein</fullName>
    </recommendedName>
</protein>
<gene>
    <name evidence="2" type="ORF">EAL2_c21760</name>
</gene>
<dbReference type="PANTHER" id="PTHR33375:SF1">
    <property type="entry name" value="CHROMOSOME-PARTITIONING PROTEIN PARB-RELATED"/>
    <property type="match status" value="1"/>
</dbReference>
<dbReference type="Gene3D" id="1.10.10.2830">
    <property type="match status" value="1"/>
</dbReference>
<dbReference type="InterPro" id="IPR003115">
    <property type="entry name" value="ParB_N"/>
</dbReference>
<sequence>MASKNKKDWANSSFTDDFFIKRDDSGKDPFGFMSAKSGAYVLQLELDLLDKAPLEWNFYRPLDEDKMAELVESIEQKGLLHPIVVWEQEAMYPEPARYTILSGHNRVEAFRRLHEATNDPKYAVIMAHVKKPHEIDQEQAKEIVIDTNWVSRQLSAYEKSQSIIRKYMILGSKEKKAHAKGLRRDIIAQEYSITGRQVDNYRKLADLIEPFQEMLRSQDLGVKAGVKLTYFDGDMQQWIYDSFGEAVCDNKVVNAIKAGMSREEFGALFNPEVGEVSVVKIEVPAELREEFVEMARKWIKLKSKQ</sequence>
<dbReference type="GO" id="GO:0005694">
    <property type="term" value="C:chromosome"/>
    <property type="evidence" value="ECO:0007669"/>
    <property type="project" value="TreeGrafter"/>
</dbReference>
<dbReference type="PANTHER" id="PTHR33375">
    <property type="entry name" value="CHROMOSOME-PARTITIONING PROTEIN PARB-RELATED"/>
    <property type="match status" value="1"/>
</dbReference>
<dbReference type="eggNOG" id="COG1475">
    <property type="taxonomic scope" value="Bacteria"/>
</dbReference>
<dbReference type="Proteomes" id="UP000019591">
    <property type="component" value="Chromosome"/>
</dbReference>
<dbReference type="SUPFAM" id="SSF109709">
    <property type="entry name" value="KorB DNA-binding domain-like"/>
    <property type="match status" value="1"/>
</dbReference>
<dbReference type="RefSeq" id="WP_025436380.1">
    <property type="nucleotide sequence ID" value="NZ_CP007452.1"/>
</dbReference>
<evidence type="ECO:0000313" key="3">
    <source>
        <dbReference type="Proteomes" id="UP000019591"/>
    </source>
</evidence>
<reference evidence="2 3" key="1">
    <citation type="journal article" date="2014" name="Genome Announc.">
        <title>Complete Genome Sequence of Amino Acid-Utilizing Eubacterium acidaminophilum al-2 (DSM 3953).</title>
        <authorList>
            <person name="Poehlein A."/>
            <person name="Andreesen J.R."/>
            <person name="Daniel R."/>
        </authorList>
    </citation>
    <scope>NUCLEOTIDE SEQUENCE [LARGE SCALE GENOMIC DNA]</scope>
    <source>
        <strain evidence="2 3">DSM 3953</strain>
    </source>
</reference>
<dbReference type="PATRIC" id="fig|1286171.3.peg.2125"/>
<evidence type="ECO:0000259" key="1">
    <source>
        <dbReference type="SMART" id="SM00470"/>
    </source>
</evidence>
<dbReference type="KEGG" id="eac:EAL2_c21760"/>
<dbReference type="STRING" id="1286171.EAL2_c21760"/>
<evidence type="ECO:0000313" key="2">
    <source>
        <dbReference type="EMBL" id="AHM57457.1"/>
    </source>
</evidence>
<dbReference type="SUPFAM" id="SSF110849">
    <property type="entry name" value="ParB/Sulfiredoxin"/>
    <property type="match status" value="1"/>
</dbReference>
<feature type="domain" description="ParB-like N-terminal" evidence="1">
    <location>
        <begin position="42"/>
        <end position="145"/>
    </location>
</feature>
<keyword evidence="3" id="KW-1185">Reference proteome</keyword>
<accession>W8TMM4</accession>
<proteinExistence type="predicted"/>
<organism evidence="2 3">
    <name type="scientific">Peptoclostridium acidaminophilum DSM 3953</name>
    <dbReference type="NCBI Taxonomy" id="1286171"/>
    <lineage>
        <taxon>Bacteria</taxon>
        <taxon>Bacillati</taxon>
        <taxon>Bacillota</taxon>
        <taxon>Clostridia</taxon>
        <taxon>Peptostreptococcales</taxon>
        <taxon>Peptoclostridiaceae</taxon>
        <taxon>Peptoclostridium</taxon>
    </lineage>
</organism>
<dbReference type="EMBL" id="CP007452">
    <property type="protein sequence ID" value="AHM57457.1"/>
    <property type="molecule type" value="Genomic_DNA"/>
</dbReference>
<dbReference type="Pfam" id="PF02195">
    <property type="entry name" value="ParB_N"/>
    <property type="match status" value="1"/>
</dbReference>
<dbReference type="Gene3D" id="3.90.1530.30">
    <property type="match status" value="1"/>
</dbReference>
<dbReference type="HOGENOM" id="CLU_071514_0_0_9"/>
<name>W8TMM4_PEPAC</name>
<dbReference type="InterPro" id="IPR050336">
    <property type="entry name" value="Chromosome_partition/occlusion"/>
</dbReference>